<evidence type="ECO:0000259" key="2">
    <source>
        <dbReference type="Pfam" id="PF21378"/>
    </source>
</evidence>
<dbReference type="GO" id="GO:0000166">
    <property type="term" value="F:nucleotide binding"/>
    <property type="evidence" value="ECO:0007669"/>
    <property type="project" value="InterPro"/>
</dbReference>
<dbReference type="EMBL" id="ACMP01000121">
    <property type="protein sequence ID" value="EEL68610.1"/>
    <property type="molecule type" value="Genomic_DNA"/>
</dbReference>
<proteinExistence type="predicted"/>
<protein>
    <submittedName>
        <fullName evidence="3">Oxidoreductase, Gfo/Idh/MocA</fullName>
    </submittedName>
</protein>
<comment type="caution">
    <text evidence="3">The sequence shown here is derived from an EMBL/GenBank/DDBJ whole genome shotgun (WGS) entry which is preliminary data.</text>
</comment>
<dbReference type="PANTHER" id="PTHR43708:SF4">
    <property type="entry name" value="OXIDOREDUCTASE YCEM-RELATED"/>
    <property type="match status" value="1"/>
</dbReference>
<dbReference type="Proteomes" id="UP000001753">
    <property type="component" value="Chromosome"/>
</dbReference>
<reference evidence="3" key="1">
    <citation type="journal article" date="2012" name="Genome Res.">
        <title>Genomic characterization of the Bacillus cereus sensu lato species: Backdrop to the evolution of Bacillus anthracis.</title>
        <authorList>
            <person name="Zwick M.E."/>
            <person name="Joseph S.J."/>
            <person name="Didelot X."/>
            <person name="Chen P.E."/>
            <person name="Bishop-Lilly K.A."/>
            <person name="Stewart A.C."/>
            <person name="Willner K."/>
            <person name="Nolan N."/>
            <person name="Lentz S."/>
            <person name="Thomason M.K."/>
            <person name="Sozhamannan S."/>
            <person name="Mateczun A.J."/>
            <person name="Du L."/>
            <person name="Read T.D."/>
        </authorList>
    </citation>
    <scope>NUCLEOTIDE SEQUENCE [LARGE SCALE GENOMIC DNA]</scope>
    <source>
        <strain evidence="3">AH603</strain>
    </source>
</reference>
<accession>C2Y0D5</accession>
<evidence type="ECO:0000313" key="3">
    <source>
        <dbReference type="EMBL" id="EEL68610.1"/>
    </source>
</evidence>
<gene>
    <name evidence="3" type="ORF">bcere0026_44240</name>
</gene>
<dbReference type="InterPro" id="IPR051317">
    <property type="entry name" value="Gfo/Idh/MocA_oxidoreduct"/>
</dbReference>
<dbReference type="Gene3D" id="3.30.360.10">
    <property type="entry name" value="Dihydrodipicolinate Reductase, domain 2"/>
    <property type="match status" value="1"/>
</dbReference>
<evidence type="ECO:0000259" key="1">
    <source>
        <dbReference type="Pfam" id="PF01408"/>
    </source>
</evidence>
<dbReference type="InterPro" id="IPR000683">
    <property type="entry name" value="Gfo/Idh/MocA-like_OxRdtase_N"/>
</dbReference>
<feature type="domain" description="YceM-like C-terminal" evidence="2">
    <location>
        <begin position="131"/>
        <end position="250"/>
    </location>
</feature>
<organism evidence="3">
    <name type="scientific">Bacillus mycoides</name>
    <dbReference type="NCBI Taxonomy" id="1405"/>
    <lineage>
        <taxon>Bacteria</taxon>
        <taxon>Bacillati</taxon>
        <taxon>Bacillota</taxon>
        <taxon>Bacilli</taxon>
        <taxon>Bacillales</taxon>
        <taxon>Bacillaceae</taxon>
        <taxon>Bacillus</taxon>
        <taxon>Bacillus cereus group</taxon>
    </lineage>
</organism>
<dbReference type="HOGENOM" id="CLU_023194_23_0_9"/>
<dbReference type="Pfam" id="PF21378">
    <property type="entry name" value="YceM-like_C"/>
    <property type="match status" value="1"/>
</dbReference>
<dbReference type="Gene3D" id="3.40.50.720">
    <property type="entry name" value="NAD(P)-binding Rossmann-like Domain"/>
    <property type="match status" value="1"/>
</dbReference>
<dbReference type="SUPFAM" id="SSF55347">
    <property type="entry name" value="Glyceraldehyde-3-phosphate dehydrogenase-like, C-terminal domain"/>
    <property type="match status" value="1"/>
</dbReference>
<dbReference type="AlphaFoldDB" id="C2Y0D5"/>
<feature type="domain" description="Gfo/Idh/MocA-like oxidoreductase N-terminal" evidence="1">
    <location>
        <begin position="9"/>
        <end position="125"/>
    </location>
</feature>
<dbReference type="InterPro" id="IPR036291">
    <property type="entry name" value="NAD(P)-bd_dom_sf"/>
</dbReference>
<dbReference type="InterPro" id="IPR048477">
    <property type="entry name" value="YceM-like_C"/>
</dbReference>
<dbReference type="SUPFAM" id="SSF51735">
    <property type="entry name" value="NAD(P)-binding Rossmann-fold domains"/>
    <property type="match status" value="1"/>
</dbReference>
<dbReference type="Pfam" id="PF01408">
    <property type="entry name" value="GFO_IDH_MocA"/>
    <property type="match status" value="1"/>
</dbReference>
<dbReference type="PANTHER" id="PTHR43708">
    <property type="entry name" value="CONSERVED EXPRESSED OXIDOREDUCTASE (EUROFUNG)"/>
    <property type="match status" value="1"/>
</dbReference>
<name>C2Y0D5_BACMY</name>
<sequence>MGINMNKPKIGMIGLGSIAQKAYLPTLTKETDWNFVGAFTPNAEKRKQVCQQYRIQDFHSIETLASECDAIFVHSSTATHYEIVSELLKKGIDVYVDKPLAATVEQAEKLVELSEKYNRKLMVGFNRRFVPMYVAAKDQANDISWIRIEKHRTNKVGPYTYDFTMLDDYLHIVDTARWLANDDLNIVHNMMQINEKNELLYGHHTYTTPSGLLLSTAMHRHAGTNLEQIELVTTGKIIRVKNMNTFEIEQENSVSQSGSPSWDTTLKQRGFEDAVHHFIECVHGDTKPVVDGLEGLKTQQLLQSLLENATKN</sequence>